<reference evidence="6" key="1">
    <citation type="journal article" date="2014" name="Genome Announc.">
        <title>Complete Genome Sequence of Campylobacter iguaniorum Strain 1485ET, Isolated from a Bearded Dragon (Pogona vitticeps).</title>
        <authorList>
            <person name="Gilbert M.J."/>
            <person name="Miller W.G."/>
            <person name="Yee E."/>
            <person name="Kik M."/>
            <person name="Wagenaar J.A."/>
            <person name="Duim B."/>
        </authorList>
    </citation>
    <scope>NUCLEOTIDE SEQUENCE [LARGE SCALE GENOMIC DNA]</scope>
    <source>
        <strain evidence="6">1485E</strain>
    </source>
</reference>
<dbReference type="SUPFAM" id="SSF47757">
    <property type="entry name" value="Chemotaxis receptor methyltransferase CheR, N-terminal domain"/>
    <property type="match status" value="1"/>
</dbReference>
<keyword evidence="6" id="KW-1185">Reference proteome</keyword>
<dbReference type="STRING" id="1244531.CIG2463D_1163"/>
<keyword evidence="2 5" id="KW-0808">Transferase</keyword>
<dbReference type="InterPro" id="IPR029063">
    <property type="entry name" value="SAM-dependent_MTases_sf"/>
</dbReference>
<evidence type="ECO:0000256" key="3">
    <source>
        <dbReference type="ARBA" id="ARBA00022691"/>
    </source>
</evidence>
<accession>A0A076FBX0</accession>
<keyword evidence="1 5" id="KW-0489">Methyltransferase</keyword>
<dbReference type="CDD" id="cd02440">
    <property type="entry name" value="AdoMet_MTases"/>
    <property type="match status" value="1"/>
</dbReference>
<evidence type="ECO:0000256" key="2">
    <source>
        <dbReference type="ARBA" id="ARBA00022679"/>
    </source>
</evidence>
<dbReference type="Pfam" id="PF01739">
    <property type="entry name" value="CheR"/>
    <property type="match status" value="1"/>
</dbReference>
<name>A0A076FBX0_9BACT</name>
<dbReference type="InterPro" id="IPR022642">
    <property type="entry name" value="CheR_C"/>
</dbReference>
<sequence length="262" mass="30305">MSEFICDANSLQTILDITKKISGNDLSSKKDILKNRIISFAAENSLPNIEALISRLSYNNPLRQDFLNLITINETYFFRELKQLKSVIDYANSSDGMVKILCAPCSSGEEVYSLGILAKSIGIDKFKLQIIGIDINSEVIEKCTSGIYTQRALQYLNEAQKQTYFTSVEDKFKIKKELMPRVEFKLINIFDDSIFKLGMFDMILSRNMLIYFDESYRLNAIERFHKLLKPYGRLYVGHADLVPYTDIYRKISDFNTSYYEKL</sequence>
<dbReference type="InterPro" id="IPR000780">
    <property type="entry name" value="CheR_MeTrfase"/>
</dbReference>
<dbReference type="EMBL" id="CP009043">
    <property type="protein sequence ID" value="AII14907.1"/>
    <property type="molecule type" value="Genomic_DNA"/>
</dbReference>
<proteinExistence type="predicted"/>
<dbReference type="PRINTS" id="PR00996">
    <property type="entry name" value="CHERMTFRASE"/>
</dbReference>
<dbReference type="RefSeq" id="WP_038454497.1">
    <property type="nucleotide sequence ID" value="NZ_CP009043.1"/>
</dbReference>
<feature type="domain" description="CheR-type methyltransferase" evidence="4">
    <location>
        <begin position="21"/>
        <end position="262"/>
    </location>
</feature>
<dbReference type="AlphaFoldDB" id="A0A076FBX0"/>
<dbReference type="eggNOG" id="COG1352">
    <property type="taxonomic scope" value="Bacteria"/>
</dbReference>
<evidence type="ECO:0000256" key="1">
    <source>
        <dbReference type="ARBA" id="ARBA00022603"/>
    </source>
</evidence>
<dbReference type="SMART" id="SM00138">
    <property type="entry name" value="MeTrc"/>
    <property type="match status" value="1"/>
</dbReference>
<dbReference type="GO" id="GO:0008983">
    <property type="term" value="F:protein-glutamate O-methyltransferase activity"/>
    <property type="evidence" value="ECO:0007669"/>
    <property type="project" value="UniProtKB-EC"/>
</dbReference>
<dbReference type="KEGG" id="caj:CIG1485E_1071"/>
<dbReference type="HOGENOM" id="CLU_025854_0_1_7"/>
<dbReference type="PATRIC" id="fig|1244531.5.peg.1172"/>
<dbReference type="Proteomes" id="UP000028486">
    <property type="component" value="Chromosome"/>
</dbReference>
<dbReference type="SUPFAM" id="SSF53335">
    <property type="entry name" value="S-adenosyl-L-methionine-dependent methyltransferases"/>
    <property type="match status" value="1"/>
</dbReference>
<organism evidence="5 6">
    <name type="scientific">Campylobacter iguaniorum</name>
    <dbReference type="NCBI Taxonomy" id="1244531"/>
    <lineage>
        <taxon>Bacteria</taxon>
        <taxon>Pseudomonadati</taxon>
        <taxon>Campylobacterota</taxon>
        <taxon>Epsilonproteobacteria</taxon>
        <taxon>Campylobacterales</taxon>
        <taxon>Campylobacteraceae</taxon>
        <taxon>Campylobacter</taxon>
    </lineage>
</organism>
<dbReference type="InterPro" id="IPR050903">
    <property type="entry name" value="Bact_Chemotaxis_MeTrfase"/>
</dbReference>
<dbReference type="PROSITE" id="PS50123">
    <property type="entry name" value="CHER"/>
    <property type="match status" value="1"/>
</dbReference>
<dbReference type="PANTHER" id="PTHR24422">
    <property type="entry name" value="CHEMOTAXIS PROTEIN METHYLTRANSFERASE"/>
    <property type="match status" value="1"/>
</dbReference>
<dbReference type="PANTHER" id="PTHR24422:SF19">
    <property type="entry name" value="CHEMOTAXIS PROTEIN METHYLTRANSFERASE"/>
    <property type="match status" value="1"/>
</dbReference>
<dbReference type="EC" id="2.1.1.80" evidence="5"/>
<dbReference type="OrthoDB" id="9786165at2"/>
<evidence type="ECO:0000259" key="4">
    <source>
        <dbReference type="PROSITE" id="PS50123"/>
    </source>
</evidence>
<keyword evidence="3" id="KW-0949">S-adenosyl-L-methionine</keyword>
<dbReference type="GO" id="GO:0032259">
    <property type="term" value="P:methylation"/>
    <property type="evidence" value="ECO:0007669"/>
    <property type="project" value="UniProtKB-KW"/>
</dbReference>
<evidence type="ECO:0000313" key="6">
    <source>
        <dbReference type="Proteomes" id="UP000028486"/>
    </source>
</evidence>
<dbReference type="Gene3D" id="3.40.50.150">
    <property type="entry name" value="Vaccinia Virus protein VP39"/>
    <property type="match status" value="1"/>
</dbReference>
<gene>
    <name evidence="5" type="primary">cheR</name>
    <name evidence="5" type="ORF">CIG1485E_1071</name>
</gene>
<protein>
    <submittedName>
        <fullName evidence="5">MCP protein methyltransferase</fullName>
        <ecNumber evidence="5">2.1.1.80</ecNumber>
    </submittedName>
</protein>
<evidence type="ECO:0000313" key="5">
    <source>
        <dbReference type="EMBL" id="AII14907.1"/>
    </source>
</evidence>